<dbReference type="GeneID" id="4908473"/>
<dbReference type="STRING" id="410359.Pcal_0723"/>
<evidence type="ECO:0008006" key="3">
    <source>
        <dbReference type="Google" id="ProtNLM"/>
    </source>
</evidence>
<name>A3MU32_PYRCJ</name>
<dbReference type="EMBL" id="CP000561">
    <property type="protein sequence ID" value="ABO08149.1"/>
    <property type="molecule type" value="Genomic_DNA"/>
</dbReference>
<dbReference type="HOGENOM" id="CLU_1544254_0_0_2"/>
<evidence type="ECO:0000313" key="1">
    <source>
        <dbReference type="EMBL" id="ABO08149.1"/>
    </source>
</evidence>
<accession>A3MU32</accession>
<dbReference type="AlphaFoldDB" id="A3MU32"/>
<dbReference type="eggNOG" id="arCOG05506">
    <property type="taxonomic scope" value="Archaea"/>
</dbReference>
<proteinExistence type="predicted"/>
<evidence type="ECO:0000313" key="2">
    <source>
        <dbReference type="Proteomes" id="UP000001431"/>
    </source>
</evidence>
<dbReference type="Proteomes" id="UP000001431">
    <property type="component" value="Chromosome"/>
</dbReference>
<sequence length="173" mass="19847">MPKPRQDQDSQERKPERVSLRKFVDNAAETLHDYSLIDIIAIARALGFEIEKISPGSEEGVDVVLTYGDIEVVIESEVGHEVGGKKYIEKLVKKLEKMPKSGRTRYLVIMTNVPRRIRKALRSMNAEYRKMLREYDLREAELGRDVYVVPALLYREVMPALLAKISACKMPEI</sequence>
<dbReference type="KEGG" id="pcl:Pcal_0723"/>
<organism evidence="1 2">
    <name type="scientific">Pyrobaculum calidifontis (strain DSM 21063 / JCM 11548 / VA1)</name>
    <dbReference type="NCBI Taxonomy" id="410359"/>
    <lineage>
        <taxon>Archaea</taxon>
        <taxon>Thermoproteota</taxon>
        <taxon>Thermoprotei</taxon>
        <taxon>Thermoproteales</taxon>
        <taxon>Thermoproteaceae</taxon>
        <taxon>Pyrobaculum</taxon>
    </lineage>
</organism>
<gene>
    <name evidence="1" type="ordered locus">Pcal_0723</name>
</gene>
<dbReference type="RefSeq" id="WP_011849407.1">
    <property type="nucleotide sequence ID" value="NC_009073.1"/>
</dbReference>
<keyword evidence="2" id="KW-1185">Reference proteome</keyword>
<reference evidence="1" key="1">
    <citation type="submission" date="2007-02" db="EMBL/GenBank/DDBJ databases">
        <title>Complete sequence of Pyrobaculum calidifontis JCM 11548.</title>
        <authorList>
            <consortium name="US DOE Joint Genome Institute"/>
            <person name="Copeland A."/>
            <person name="Lucas S."/>
            <person name="Lapidus A."/>
            <person name="Barry K."/>
            <person name="Glavina del Rio T."/>
            <person name="Dalin E."/>
            <person name="Tice H."/>
            <person name="Pitluck S."/>
            <person name="Chain P."/>
            <person name="Malfatti S."/>
            <person name="Shin M."/>
            <person name="Vergez L."/>
            <person name="Schmutz J."/>
            <person name="Larimer F."/>
            <person name="Land M."/>
            <person name="Hauser L."/>
            <person name="Kyrpides N."/>
            <person name="Mikhailova N."/>
            <person name="Cozen A.E."/>
            <person name="Fitz-Gibbon S.T."/>
            <person name="House C.H."/>
            <person name="Saltikov C."/>
            <person name="Lowe T.M."/>
            <person name="Richardson P."/>
        </authorList>
    </citation>
    <scope>NUCLEOTIDE SEQUENCE [LARGE SCALE GENOMIC DNA]</scope>
    <source>
        <strain evidence="1">JCM 11548</strain>
    </source>
</reference>
<protein>
    <recommendedName>
        <fullName evidence="3">Restriction endonuclease type IV Mrr domain-containing protein</fullName>
    </recommendedName>
</protein>